<dbReference type="GO" id="GO:0046872">
    <property type="term" value="F:metal ion binding"/>
    <property type="evidence" value="ECO:0007669"/>
    <property type="project" value="UniProtKB-KW"/>
</dbReference>
<dbReference type="SUPFAM" id="SSF56300">
    <property type="entry name" value="Metallo-dependent phosphatases"/>
    <property type="match status" value="1"/>
</dbReference>
<dbReference type="OrthoDB" id="9780884at2"/>
<reference evidence="4 5" key="1">
    <citation type="submission" date="2016-10" db="EMBL/GenBank/DDBJ databases">
        <authorList>
            <person name="de Groot N.N."/>
        </authorList>
    </citation>
    <scope>NUCLEOTIDE SEQUENCE [LARGE SCALE GENOMIC DNA]</scope>
    <source>
        <strain evidence="4 5">DSM 44892</strain>
    </source>
</reference>
<evidence type="ECO:0000256" key="1">
    <source>
        <dbReference type="ARBA" id="ARBA00022723"/>
    </source>
</evidence>
<gene>
    <name evidence="4" type="ORF">SAMN05444695_112102</name>
</gene>
<dbReference type="InterPro" id="IPR051158">
    <property type="entry name" value="Metallophosphoesterase_sf"/>
</dbReference>
<proteinExistence type="predicted"/>
<sequence>MIRLAVVAAFLAVISYLLYRRLIRATGIPRPWSTVATTALIVLWASAVVGIGAGDVFETSWSRPAGFVGWVWLAAVLYLVLGITAIGAVSWLWHRARRTEPVDPSRRNVLRASSAALVIAAVGAAAYGVGEAARPQVVHVQVPLERLPDGFVGTRIALVTDLHVGPARGESFTREVVDLVNAQNPDLVALSGDLVDGTVAKIAPDLEPLGDLHAPLGVFGVSGNHEFYADDGGRWLDVWDTLGIRTLRNERVALSREGSVIDVAGVHDYSSEDPYRPDLPAALVDRDPSRFVLLLAHQPKQAPEAGELGVDLQVSGHTHGGQMWPLGYLVPLQQPSVTGLDTFGDAVLYTSRGVGTWGPPVRVATPPEITILELVRP</sequence>
<keyword evidence="1" id="KW-0479">Metal-binding</keyword>
<dbReference type="GO" id="GO:0008758">
    <property type="term" value="F:UDP-2,3-diacylglucosamine hydrolase activity"/>
    <property type="evidence" value="ECO:0007669"/>
    <property type="project" value="TreeGrafter"/>
</dbReference>
<dbReference type="PANTHER" id="PTHR31302">
    <property type="entry name" value="TRANSMEMBRANE PROTEIN WITH METALLOPHOSPHOESTERASE DOMAIN-RELATED"/>
    <property type="match status" value="1"/>
</dbReference>
<name>A0A1G8P8L9_9NOCA</name>
<feature type="domain" description="Calcineurin-like phosphoesterase" evidence="3">
    <location>
        <begin position="155"/>
        <end position="320"/>
    </location>
</feature>
<dbReference type="AlphaFoldDB" id="A0A1G8P8L9"/>
<dbReference type="GO" id="GO:0016020">
    <property type="term" value="C:membrane"/>
    <property type="evidence" value="ECO:0007669"/>
    <property type="project" value="GOC"/>
</dbReference>
<dbReference type="Pfam" id="PF00149">
    <property type="entry name" value="Metallophos"/>
    <property type="match status" value="1"/>
</dbReference>
<dbReference type="EMBL" id="FNDN01000012">
    <property type="protein sequence ID" value="SDI88834.1"/>
    <property type="molecule type" value="Genomic_DNA"/>
</dbReference>
<evidence type="ECO:0000313" key="5">
    <source>
        <dbReference type="Proteomes" id="UP000183263"/>
    </source>
</evidence>
<protein>
    <recommendedName>
        <fullName evidence="3">Calcineurin-like phosphoesterase domain-containing protein</fullName>
    </recommendedName>
</protein>
<keyword evidence="5" id="KW-1185">Reference proteome</keyword>
<dbReference type="GO" id="GO:0009245">
    <property type="term" value="P:lipid A biosynthetic process"/>
    <property type="evidence" value="ECO:0007669"/>
    <property type="project" value="TreeGrafter"/>
</dbReference>
<evidence type="ECO:0000256" key="2">
    <source>
        <dbReference type="ARBA" id="ARBA00022801"/>
    </source>
</evidence>
<dbReference type="Proteomes" id="UP000183263">
    <property type="component" value="Unassembled WGS sequence"/>
</dbReference>
<dbReference type="RefSeq" id="WP_072739047.1">
    <property type="nucleotide sequence ID" value="NZ_CP048813.1"/>
</dbReference>
<organism evidence="4 5">
    <name type="scientific">Rhodococcus triatomae</name>
    <dbReference type="NCBI Taxonomy" id="300028"/>
    <lineage>
        <taxon>Bacteria</taxon>
        <taxon>Bacillati</taxon>
        <taxon>Actinomycetota</taxon>
        <taxon>Actinomycetes</taxon>
        <taxon>Mycobacteriales</taxon>
        <taxon>Nocardiaceae</taxon>
        <taxon>Rhodococcus</taxon>
    </lineage>
</organism>
<dbReference type="PANTHER" id="PTHR31302:SF31">
    <property type="entry name" value="PHOSPHODIESTERASE YAEI"/>
    <property type="match status" value="1"/>
</dbReference>
<dbReference type="CDD" id="cd07385">
    <property type="entry name" value="MPP_YkuE_C"/>
    <property type="match status" value="1"/>
</dbReference>
<accession>A0A1G8P8L9</accession>
<dbReference type="Gene3D" id="3.60.21.10">
    <property type="match status" value="1"/>
</dbReference>
<evidence type="ECO:0000313" key="4">
    <source>
        <dbReference type="EMBL" id="SDI88834.1"/>
    </source>
</evidence>
<evidence type="ECO:0000259" key="3">
    <source>
        <dbReference type="Pfam" id="PF00149"/>
    </source>
</evidence>
<dbReference type="InterPro" id="IPR004843">
    <property type="entry name" value="Calcineurin-like_PHP"/>
</dbReference>
<dbReference type="InterPro" id="IPR029052">
    <property type="entry name" value="Metallo-depent_PP-like"/>
</dbReference>
<keyword evidence="2" id="KW-0378">Hydrolase</keyword>